<reference evidence="1 2" key="1">
    <citation type="journal article" date="2023" name="Hortic Res">
        <title>Pangenome of water caltrop reveals structural variations and asymmetric subgenome divergence after allopolyploidization.</title>
        <authorList>
            <person name="Zhang X."/>
            <person name="Chen Y."/>
            <person name="Wang L."/>
            <person name="Yuan Y."/>
            <person name="Fang M."/>
            <person name="Shi L."/>
            <person name="Lu R."/>
            <person name="Comes H.P."/>
            <person name="Ma Y."/>
            <person name="Chen Y."/>
            <person name="Huang G."/>
            <person name="Zhou Y."/>
            <person name="Zheng Z."/>
            <person name="Qiu Y."/>
        </authorList>
    </citation>
    <scope>NUCLEOTIDE SEQUENCE [LARGE SCALE GENOMIC DNA]</scope>
    <source>
        <tissue evidence="1">Roots</tissue>
    </source>
</reference>
<comment type="caution">
    <text evidence="1">The sequence shown here is derived from an EMBL/GenBank/DDBJ whole genome shotgun (WGS) entry which is preliminary data.</text>
</comment>
<sequence length="211" mass="23166">MADQDSSIDVLEFHIVNPTISIVVVACKGVDVTPKKLARKYVEVCMALDIALHRVCSICLTVMLSWMHEKGIAKMVHSALDIEAELFTDHISTLALAAIYIENLDIVGFSFGAWVACMVWVKPICAKDVKRSWNGKRPVDTVWAGGRCGATGHVRGIHAAVPQIMTSIFKEVEDNKNYHKLLEEKEEVAATIAPATLIGQEDSKAEYDAGE</sequence>
<dbReference type="PANTHER" id="PTHR37769">
    <property type="entry name" value="OS08G0243900 PROTEIN"/>
    <property type="match status" value="1"/>
</dbReference>
<evidence type="ECO:0000313" key="1">
    <source>
        <dbReference type="EMBL" id="KAK4775784.1"/>
    </source>
</evidence>
<dbReference type="AlphaFoldDB" id="A0AAN7L1Q7"/>
<organism evidence="1 2">
    <name type="scientific">Trapa incisa</name>
    <dbReference type="NCBI Taxonomy" id="236973"/>
    <lineage>
        <taxon>Eukaryota</taxon>
        <taxon>Viridiplantae</taxon>
        <taxon>Streptophyta</taxon>
        <taxon>Embryophyta</taxon>
        <taxon>Tracheophyta</taxon>
        <taxon>Spermatophyta</taxon>
        <taxon>Magnoliopsida</taxon>
        <taxon>eudicotyledons</taxon>
        <taxon>Gunneridae</taxon>
        <taxon>Pentapetalae</taxon>
        <taxon>rosids</taxon>
        <taxon>malvids</taxon>
        <taxon>Myrtales</taxon>
        <taxon>Lythraceae</taxon>
        <taxon>Trapa</taxon>
    </lineage>
</organism>
<accession>A0AAN7L1Q7</accession>
<dbReference type="PANTHER" id="PTHR37769:SF1">
    <property type="entry name" value="OS08G0243900 PROTEIN"/>
    <property type="match status" value="1"/>
</dbReference>
<evidence type="ECO:0000313" key="2">
    <source>
        <dbReference type="Proteomes" id="UP001345219"/>
    </source>
</evidence>
<keyword evidence="2" id="KW-1185">Reference proteome</keyword>
<dbReference type="EMBL" id="JAXIOK010000003">
    <property type="protein sequence ID" value="KAK4775784.1"/>
    <property type="molecule type" value="Genomic_DNA"/>
</dbReference>
<dbReference type="Proteomes" id="UP001345219">
    <property type="component" value="Chromosome 18"/>
</dbReference>
<proteinExistence type="predicted"/>
<gene>
    <name evidence="1" type="ORF">SAY87_023745</name>
</gene>
<name>A0AAN7L1Q7_9MYRT</name>
<protein>
    <submittedName>
        <fullName evidence="1">Uncharacterized protein</fullName>
    </submittedName>
</protein>